<evidence type="ECO:0000313" key="1">
    <source>
        <dbReference type="EMBL" id="MBA0588932.1"/>
    </source>
</evidence>
<dbReference type="Proteomes" id="UP000593578">
    <property type="component" value="Unassembled WGS sequence"/>
</dbReference>
<organism evidence="1 2">
    <name type="scientific">Gossypium raimondii</name>
    <name type="common">Peruvian cotton</name>
    <name type="synonym">Gossypium klotzschianum subsp. raimondii</name>
    <dbReference type="NCBI Taxonomy" id="29730"/>
    <lineage>
        <taxon>Eukaryota</taxon>
        <taxon>Viridiplantae</taxon>
        <taxon>Streptophyta</taxon>
        <taxon>Embryophyta</taxon>
        <taxon>Tracheophyta</taxon>
        <taxon>Spermatophyta</taxon>
        <taxon>Magnoliopsida</taxon>
        <taxon>eudicotyledons</taxon>
        <taxon>Gunneridae</taxon>
        <taxon>Pentapetalae</taxon>
        <taxon>rosids</taxon>
        <taxon>malvids</taxon>
        <taxon>Malvales</taxon>
        <taxon>Malvaceae</taxon>
        <taxon>Malvoideae</taxon>
        <taxon>Gossypium</taxon>
    </lineage>
</organism>
<reference evidence="1 2" key="1">
    <citation type="journal article" date="2019" name="Genome Biol. Evol.">
        <title>Insights into the evolution of the New World diploid cottons (Gossypium, subgenus Houzingenia) based on genome sequencing.</title>
        <authorList>
            <person name="Grover C.E."/>
            <person name="Arick M.A. 2nd"/>
            <person name="Thrash A."/>
            <person name="Conover J.L."/>
            <person name="Sanders W.S."/>
            <person name="Peterson D.G."/>
            <person name="Frelichowski J.E."/>
            <person name="Scheffler J.A."/>
            <person name="Scheffler B.E."/>
            <person name="Wendel J.F."/>
        </authorList>
    </citation>
    <scope>NUCLEOTIDE SEQUENCE [LARGE SCALE GENOMIC DNA]</scope>
    <source>
        <strain evidence="1">8</strain>
        <tissue evidence="1">Leaf</tissue>
    </source>
</reference>
<gene>
    <name evidence="1" type="ORF">Gorai_017710</name>
</gene>
<dbReference type="AlphaFoldDB" id="A0A7J8PJC2"/>
<feature type="non-terminal residue" evidence="1">
    <location>
        <position position="29"/>
    </location>
</feature>
<dbReference type="EMBL" id="JABEZZ010000007">
    <property type="protein sequence ID" value="MBA0588932.1"/>
    <property type="molecule type" value="Genomic_DNA"/>
</dbReference>
<proteinExistence type="predicted"/>
<sequence length="29" mass="3604">MYEKYEDKVDSFSEKAIIELKKQYVEFDK</sequence>
<protein>
    <submittedName>
        <fullName evidence="1">Uncharacterized protein</fullName>
    </submittedName>
</protein>
<accession>A0A7J8PJC2</accession>
<name>A0A7J8PJC2_GOSRA</name>
<evidence type="ECO:0000313" key="2">
    <source>
        <dbReference type="Proteomes" id="UP000593578"/>
    </source>
</evidence>
<comment type="caution">
    <text evidence="1">The sequence shown here is derived from an EMBL/GenBank/DDBJ whole genome shotgun (WGS) entry which is preliminary data.</text>
</comment>